<feature type="domain" description="O-methyltransferase C-terminal" evidence="4">
    <location>
        <begin position="148"/>
        <end position="356"/>
    </location>
</feature>
<dbReference type="Gene3D" id="3.40.50.150">
    <property type="entry name" value="Vaccinia Virus protein VP39"/>
    <property type="match status" value="1"/>
</dbReference>
<dbReference type="GO" id="GO:0046983">
    <property type="term" value="F:protein dimerization activity"/>
    <property type="evidence" value="ECO:0007669"/>
    <property type="project" value="InterPro"/>
</dbReference>
<dbReference type="AlphaFoldDB" id="Q84N56"/>
<dbReference type="SMR" id="Q84N56"/>
<dbReference type="SUPFAM" id="SSF53335">
    <property type="entry name" value="S-adenosyl-L-methionine-dependent methyltransferases"/>
    <property type="match status" value="1"/>
</dbReference>
<organism evidence="6">
    <name type="scientific">Limonium latifolium</name>
    <dbReference type="NCBI Taxonomy" id="227291"/>
    <lineage>
        <taxon>Eukaryota</taxon>
        <taxon>Viridiplantae</taxon>
        <taxon>Streptophyta</taxon>
        <taxon>Embryophyta</taxon>
        <taxon>Tracheophyta</taxon>
        <taxon>Spermatophyta</taxon>
        <taxon>Magnoliopsida</taxon>
        <taxon>eudicotyledons</taxon>
        <taxon>Gunneridae</taxon>
        <taxon>Pentapetalae</taxon>
        <taxon>Caryophyllales</taxon>
        <taxon>Plumbaginaceae</taxon>
        <taxon>Limonium</taxon>
    </lineage>
</organism>
<dbReference type="GO" id="GO:0008171">
    <property type="term" value="F:O-methyltransferase activity"/>
    <property type="evidence" value="ECO:0007669"/>
    <property type="project" value="InterPro"/>
</dbReference>
<reference evidence="6" key="1">
    <citation type="journal article" date="2003" name="Plant Physiol.">
        <title>beta-alanine N-methyltransferase of Limonium latifolium. cDNA cloning and functional expression of a novel N-methyltransferase implicated in the synthesis of the osmoprotectant beta-alanine betaine.</title>
        <authorList>
            <person name="Raman S.B."/>
            <person name="Rathinasabapathi B."/>
        </authorList>
    </citation>
    <scope>NUCLEOTIDE SEQUENCE</scope>
    <source>
        <tissue evidence="6">Leaf</tissue>
    </source>
</reference>
<dbReference type="Gene3D" id="1.10.10.10">
    <property type="entry name" value="Winged helix-like DNA-binding domain superfamily/Winged helix DNA-binding domain"/>
    <property type="match status" value="1"/>
</dbReference>
<dbReference type="InterPro" id="IPR016461">
    <property type="entry name" value="COMT-like"/>
</dbReference>
<dbReference type="GO" id="GO:0032259">
    <property type="term" value="P:methylation"/>
    <property type="evidence" value="ECO:0007669"/>
    <property type="project" value="UniProtKB-KW"/>
</dbReference>
<sequence>MANHSSAAAMVVDETSEARNNARLKIIELANLISVPMSLTAIVRLKVPEAIWSNGSNTPVSAAEILSRLPDAPATADAENLQRLLRVLTSFGVFSEHLDTTSSSSSSTSERRYCLTEVGQTLVSFDESCPSHGAYVLQHHQETLLKAWPFLHTAILDASTEPFARVNGEPAYQYYGKNDELNKNMQYAMSGVSVPYMKALLGSGYDGFEGVKTLVDVGGSSGDCLRMIINKYKDIPKAINFDLPEVVAKAPKIPGITHVGGNMFESVPSGDAIFVKWVLTCFTDEEVITLMRNCNKALPVGGKLICSEPTLPENSDESHRTRALLVADIFIMTTYRAKGKHRTEEEYRQLGLLAGFPKFRVIHVDYFFPVVEFQK</sequence>
<evidence type="ECO:0000256" key="1">
    <source>
        <dbReference type="ARBA" id="ARBA00022603"/>
    </source>
</evidence>
<accession>Q84N56</accession>
<evidence type="ECO:0000259" key="5">
    <source>
        <dbReference type="Pfam" id="PF08100"/>
    </source>
</evidence>
<dbReference type="InterPro" id="IPR001077">
    <property type="entry name" value="COMT_C"/>
</dbReference>
<dbReference type="PIRSF" id="PIRSF005739">
    <property type="entry name" value="O-mtase"/>
    <property type="match status" value="1"/>
</dbReference>
<evidence type="ECO:0000313" key="6">
    <source>
        <dbReference type="EMBL" id="AAP03058.1"/>
    </source>
</evidence>
<gene>
    <name evidence="6" type="primary">BANMT1</name>
</gene>
<dbReference type="InterPro" id="IPR036390">
    <property type="entry name" value="WH_DNA-bd_sf"/>
</dbReference>
<keyword evidence="3" id="KW-0949">S-adenosyl-L-methionine</keyword>
<dbReference type="SUPFAM" id="SSF46785">
    <property type="entry name" value="Winged helix' DNA-binding domain"/>
    <property type="match status" value="1"/>
</dbReference>
<dbReference type="Pfam" id="PF08100">
    <property type="entry name" value="Dimerisation"/>
    <property type="match status" value="1"/>
</dbReference>
<dbReference type="InterPro" id="IPR012967">
    <property type="entry name" value="COMT_dimerisation"/>
</dbReference>
<keyword evidence="2 6" id="KW-0808">Transferase</keyword>
<name>Q84N56_9CARY</name>
<protein>
    <submittedName>
        <fullName evidence="6">S-adenosyl-L-methionine: beta-alanine N-methyltransferase</fullName>
    </submittedName>
</protein>
<keyword evidence="1 6" id="KW-0489">Methyltransferase</keyword>
<dbReference type="PANTHER" id="PTHR11746">
    <property type="entry name" value="O-METHYLTRANSFERASE"/>
    <property type="match status" value="1"/>
</dbReference>
<dbReference type="BioCyc" id="MetaCyc:MONOMER-9602"/>
<evidence type="ECO:0000259" key="4">
    <source>
        <dbReference type="Pfam" id="PF00891"/>
    </source>
</evidence>
<feature type="domain" description="O-methyltransferase dimerisation" evidence="5">
    <location>
        <begin position="28"/>
        <end position="123"/>
    </location>
</feature>
<evidence type="ECO:0000256" key="2">
    <source>
        <dbReference type="ARBA" id="ARBA00022679"/>
    </source>
</evidence>
<dbReference type="InterPro" id="IPR036388">
    <property type="entry name" value="WH-like_DNA-bd_sf"/>
</dbReference>
<proteinExistence type="evidence at transcript level"/>
<dbReference type="EMBL" id="AY216903">
    <property type="protein sequence ID" value="AAP03058.1"/>
    <property type="molecule type" value="mRNA"/>
</dbReference>
<evidence type="ECO:0000256" key="3">
    <source>
        <dbReference type="ARBA" id="ARBA00022691"/>
    </source>
</evidence>
<dbReference type="PROSITE" id="PS51683">
    <property type="entry name" value="SAM_OMT_II"/>
    <property type="match status" value="1"/>
</dbReference>
<dbReference type="InterPro" id="IPR029063">
    <property type="entry name" value="SAM-dependent_MTases_sf"/>
</dbReference>
<dbReference type="Pfam" id="PF00891">
    <property type="entry name" value="Methyltransf_2"/>
    <property type="match status" value="1"/>
</dbReference>